<dbReference type="RefSeq" id="WP_093523927.1">
    <property type="nucleotide sequence ID" value="NZ_FOSK01000019.1"/>
</dbReference>
<proteinExistence type="inferred from homology"/>
<dbReference type="PROSITE" id="PS00670">
    <property type="entry name" value="D_2_HYDROXYACID_DH_2"/>
    <property type="match status" value="1"/>
</dbReference>
<feature type="domain" description="D-isomer specific 2-hydroxyacid dehydrogenase NAD-binding" evidence="6">
    <location>
        <begin position="106"/>
        <end position="286"/>
    </location>
</feature>
<protein>
    <submittedName>
        <fullName evidence="7">Glycerate dehydrogenase</fullName>
    </submittedName>
</protein>
<dbReference type="SUPFAM" id="SSF51735">
    <property type="entry name" value="NAD(P)-binding Rossmann-fold domains"/>
    <property type="match status" value="1"/>
</dbReference>
<dbReference type="Gene3D" id="3.40.50.720">
    <property type="entry name" value="NAD(P)-binding Rossmann-like Domain"/>
    <property type="match status" value="2"/>
</dbReference>
<evidence type="ECO:0000256" key="1">
    <source>
        <dbReference type="ARBA" id="ARBA00005854"/>
    </source>
</evidence>
<evidence type="ECO:0000256" key="2">
    <source>
        <dbReference type="ARBA" id="ARBA00023002"/>
    </source>
</evidence>
<keyword evidence="8" id="KW-1185">Reference proteome</keyword>
<reference evidence="7 8" key="1">
    <citation type="submission" date="2016-10" db="EMBL/GenBank/DDBJ databases">
        <authorList>
            <person name="Varghese N."/>
            <person name="Submissions S."/>
        </authorList>
    </citation>
    <scope>NUCLEOTIDE SEQUENCE [LARGE SCALE GENOMIC DNA]</scope>
    <source>
        <strain evidence="7 8">DSM 16392</strain>
    </source>
</reference>
<keyword evidence="2 4" id="KW-0560">Oxidoreductase</keyword>
<dbReference type="PROSITE" id="PS00671">
    <property type="entry name" value="D_2_HYDROXYACID_DH_3"/>
    <property type="match status" value="1"/>
</dbReference>
<dbReference type="Pfam" id="PF00389">
    <property type="entry name" value="2-Hacid_dh"/>
    <property type="match status" value="1"/>
</dbReference>
<dbReference type="InterPro" id="IPR036291">
    <property type="entry name" value="NAD(P)-bd_dom_sf"/>
</dbReference>
<dbReference type="PANTHER" id="PTHR43761">
    <property type="entry name" value="D-ISOMER SPECIFIC 2-HYDROXYACID DEHYDROGENASE FAMILY PROTEIN (AFU_ORTHOLOGUE AFUA_1G13630)"/>
    <property type="match status" value="1"/>
</dbReference>
<organism evidence="7 8">
    <name type="scientific">Pseudovibrio ascidiaceicola</name>
    <dbReference type="NCBI Taxonomy" id="285279"/>
    <lineage>
        <taxon>Bacteria</taxon>
        <taxon>Pseudomonadati</taxon>
        <taxon>Pseudomonadota</taxon>
        <taxon>Alphaproteobacteria</taxon>
        <taxon>Hyphomicrobiales</taxon>
        <taxon>Stappiaceae</taxon>
        <taxon>Pseudovibrio</taxon>
    </lineage>
</organism>
<dbReference type="PANTHER" id="PTHR43761:SF1">
    <property type="entry name" value="D-ISOMER SPECIFIC 2-HYDROXYACID DEHYDROGENASE CATALYTIC DOMAIN-CONTAINING PROTEIN-RELATED"/>
    <property type="match status" value="1"/>
</dbReference>
<dbReference type="InterPro" id="IPR006139">
    <property type="entry name" value="D-isomer_2_OHA_DH_cat_dom"/>
</dbReference>
<feature type="domain" description="D-isomer specific 2-hydroxyacid dehydrogenase catalytic" evidence="5">
    <location>
        <begin position="29"/>
        <end position="316"/>
    </location>
</feature>
<dbReference type="InterPro" id="IPR006140">
    <property type="entry name" value="D-isomer_DH_NAD-bd"/>
</dbReference>
<dbReference type="SUPFAM" id="SSF52283">
    <property type="entry name" value="Formate/glycerate dehydrogenase catalytic domain-like"/>
    <property type="match status" value="1"/>
</dbReference>
<dbReference type="Pfam" id="PF02826">
    <property type="entry name" value="2-Hacid_dh_C"/>
    <property type="match status" value="1"/>
</dbReference>
<comment type="caution">
    <text evidence="7">The sequence shown here is derived from an EMBL/GenBank/DDBJ whole genome shotgun (WGS) entry which is preliminary data.</text>
</comment>
<evidence type="ECO:0000256" key="4">
    <source>
        <dbReference type="RuleBase" id="RU003719"/>
    </source>
</evidence>
<evidence type="ECO:0000313" key="7">
    <source>
        <dbReference type="EMBL" id="SFL17558.1"/>
    </source>
</evidence>
<evidence type="ECO:0000313" key="8">
    <source>
        <dbReference type="Proteomes" id="UP000199598"/>
    </source>
</evidence>
<accession>A0A1I4FHZ2</accession>
<dbReference type="Proteomes" id="UP000199598">
    <property type="component" value="Unassembled WGS sequence"/>
</dbReference>
<gene>
    <name evidence="7" type="ORF">SAMN04488518_11963</name>
</gene>
<dbReference type="InterPro" id="IPR029753">
    <property type="entry name" value="D-isomer_DH_CS"/>
</dbReference>
<dbReference type="InterPro" id="IPR050418">
    <property type="entry name" value="D-iso_2-hydroxyacid_DH_PdxB"/>
</dbReference>
<evidence type="ECO:0000259" key="5">
    <source>
        <dbReference type="Pfam" id="PF00389"/>
    </source>
</evidence>
<name>A0A1I4FHZ2_9HYPH</name>
<keyword evidence="3" id="KW-0520">NAD</keyword>
<evidence type="ECO:0000256" key="3">
    <source>
        <dbReference type="ARBA" id="ARBA00023027"/>
    </source>
</evidence>
<dbReference type="CDD" id="cd12162">
    <property type="entry name" value="2-Hacid_dh_4"/>
    <property type="match status" value="1"/>
</dbReference>
<sequence length="321" mass="34997">MKIAFLDRSTIGPSVHISKPTFPHDWVEYDNTSPEEVLEKLHGVQICITNKVPLSTDVLKQLPDLKLICIAATGYDKVDIATCDELGIVVSNVRGYAVNTVPEHAFALIFALRRSLVGYREDVINGEWQKSGKFCFFNHPIKDLAGSRLGIIGSGTLGKGTARIGEALGMDVVFAERKGATEVRVGYTAWQEVITTSDVISLHTPLTPETRGIISTPEFEAMPQKPIVINTSRGGLVDEAALVQALDKQQIAAAGFDVLTTEPPQEDNPLLSILERPNVIVTPHVAWASEEAMQTLWDQLISHMESFQKGTPTNAVGRKGS</sequence>
<evidence type="ECO:0000259" key="6">
    <source>
        <dbReference type="Pfam" id="PF02826"/>
    </source>
</evidence>
<dbReference type="EMBL" id="FOSK01000019">
    <property type="protein sequence ID" value="SFL17558.1"/>
    <property type="molecule type" value="Genomic_DNA"/>
</dbReference>
<comment type="similarity">
    <text evidence="1 4">Belongs to the D-isomer specific 2-hydroxyacid dehydrogenase family.</text>
</comment>